<keyword evidence="2" id="KW-1185">Reference proteome</keyword>
<protein>
    <submittedName>
        <fullName evidence="1">Uncharacterized protein</fullName>
    </submittedName>
</protein>
<accession>A0A484M0X3</accession>
<dbReference type="Proteomes" id="UP000595140">
    <property type="component" value="Unassembled WGS sequence"/>
</dbReference>
<organism evidence="1 2">
    <name type="scientific">Cuscuta campestris</name>
    <dbReference type="NCBI Taxonomy" id="132261"/>
    <lineage>
        <taxon>Eukaryota</taxon>
        <taxon>Viridiplantae</taxon>
        <taxon>Streptophyta</taxon>
        <taxon>Embryophyta</taxon>
        <taxon>Tracheophyta</taxon>
        <taxon>Spermatophyta</taxon>
        <taxon>Magnoliopsida</taxon>
        <taxon>eudicotyledons</taxon>
        <taxon>Gunneridae</taxon>
        <taxon>Pentapetalae</taxon>
        <taxon>asterids</taxon>
        <taxon>lamiids</taxon>
        <taxon>Solanales</taxon>
        <taxon>Convolvulaceae</taxon>
        <taxon>Cuscuteae</taxon>
        <taxon>Cuscuta</taxon>
        <taxon>Cuscuta subgen. Grammica</taxon>
        <taxon>Cuscuta sect. Cleistogrammica</taxon>
    </lineage>
</organism>
<dbReference type="EMBL" id="OOIL02002358">
    <property type="protein sequence ID" value="VFQ82305.1"/>
    <property type="molecule type" value="Genomic_DNA"/>
</dbReference>
<name>A0A484M0X3_9ASTE</name>
<reference evidence="1 2" key="1">
    <citation type="submission" date="2018-04" db="EMBL/GenBank/DDBJ databases">
        <authorList>
            <person name="Vogel A."/>
        </authorList>
    </citation>
    <scope>NUCLEOTIDE SEQUENCE [LARGE SCALE GENOMIC DNA]</scope>
</reference>
<proteinExistence type="predicted"/>
<gene>
    <name evidence="1" type="ORF">CCAM_LOCUS24081</name>
</gene>
<evidence type="ECO:0000313" key="2">
    <source>
        <dbReference type="Proteomes" id="UP000595140"/>
    </source>
</evidence>
<evidence type="ECO:0000313" key="1">
    <source>
        <dbReference type="EMBL" id="VFQ82305.1"/>
    </source>
</evidence>
<dbReference type="AlphaFoldDB" id="A0A484M0X3"/>
<sequence length="80" mass="9408">MRRFRRGMRVRRRRQLGGSAWGRRGIMQVRRRWLKRWRVGGSSRGRGAAHSRASFTCTYAKQVGLCLVLRLGSVEHYYGQ</sequence>